<keyword evidence="1" id="KW-0479">Metal-binding</keyword>
<evidence type="ECO:0000256" key="2">
    <source>
        <dbReference type="ARBA" id="ARBA00023008"/>
    </source>
</evidence>
<organism evidence="5 6">
    <name type="scientific">Exophiala aquamarina CBS 119918</name>
    <dbReference type="NCBI Taxonomy" id="1182545"/>
    <lineage>
        <taxon>Eukaryota</taxon>
        <taxon>Fungi</taxon>
        <taxon>Dikarya</taxon>
        <taxon>Ascomycota</taxon>
        <taxon>Pezizomycotina</taxon>
        <taxon>Eurotiomycetes</taxon>
        <taxon>Chaetothyriomycetidae</taxon>
        <taxon>Chaetothyriales</taxon>
        <taxon>Herpotrichiellaceae</taxon>
        <taxon>Exophiala</taxon>
    </lineage>
</organism>
<keyword evidence="6" id="KW-1185">Reference proteome</keyword>
<dbReference type="AlphaFoldDB" id="A0A072Q6Y5"/>
<dbReference type="HOGENOM" id="CLU_035914_2_2_1"/>
<dbReference type="GO" id="GO:0016491">
    <property type="term" value="F:oxidoreductase activity"/>
    <property type="evidence" value="ECO:0007669"/>
    <property type="project" value="InterPro"/>
</dbReference>
<dbReference type="OrthoDB" id="6132182at2759"/>
<dbReference type="STRING" id="1182545.A0A072Q6Y5"/>
<dbReference type="VEuPathDB" id="FungiDB:A1O9_01678"/>
<protein>
    <recommendedName>
        <fullName evidence="3 4">Tyrosinase copper-binding domain-containing protein</fullName>
    </recommendedName>
</protein>
<dbReference type="Pfam" id="PF00264">
    <property type="entry name" value="Tyrosinase"/>
    <property type="match status" value="1"/>
</dbReference>
<keyword evidence="2" id="KW-0186">Copper</keyword>
<dbReference type="Gene3D" id="1.10.1280.10">
    <property type="entry name" value="Di-copper center containing domain from catechol oxidase"/>
    <property type="match status" value="1"/>
</dbReference>
<dbReference type="PROSITE" id="PS00497">
    <property type="entry name" value="TYROSINASE_1"/>
    <property type="match status" value="1"/>
</dbReference>
<evidence type="ECO:0000259" key="3">
    <source>
        <dbReference type="PROSITE" id="PS00497"/>
    </source>
</evidence>
<evidence type="ECO:0000313" key="6">
    <source>
        <dbReference type="Proteomes" id="UP000027920"/>
    </source>
</evidence>
<accession>A0A072Q6Y5</accession>
<dbReference type="PANTHER" id="PTHR11474:SF126">
    <property type="entry name" value="TYROSINASE-LIKE PROTEIN TYR-1-RELATED"/>
    <property type="match status" value="1"/>
</dbReference>
<feature type="domain" description="Tyrosinase copper-binding" evidence="4">
    <location>
        <begin position="179"/>
        <end position="190"/>
    </location>
</feature>
<dbReference type="PROSITE" id="PS00498">
    <property type="entry name" value="TYROSINASE_2"/>
    <property type="match status" value="1"/>
</dbReference>
<dbReference type="InterPro" id="IPR008922">
    <property type="entry name" value="Di-copper_centre_dom_sf"/>
</dbReference>
<proteinExistence type="predicted"/>
<comment type="caution">
    <text evidence="5">The sequence shown here is derived from an EMBL/GenBank/DDBJ whole genome shotgun (WGS) entry which is preliminary data.</text>
</comment>
<gene>
    <name evidence="5" type="ORF">A1O9_01678</name>
</gene>
<feature type="domain" description="Tyrosinase copper-binding" evidence="3">
    <location>
        <begin position="19"/>
        <end position="36"/>
    </location>
</feature>
<dbReference type="GeneID" id="25276624"/>
<sequence>MTLYDDFPHVHDTTGAFSHDAAPFLPWHRYFVHLYERTLREDCGYKGVMTYWDWTLDWEHPTAAPVWDPVHGFGGDSSPHSRPSEEVIVGQDRCVIDGPFAGLQVHWFGEHDNPHCLSRGFLDKTNFDSIGYRFSPDAVEQILGRKDYHDFQQDLEDGPHLAIPHGVGGDFFFTVAPYDPVFILHHTQLDRLWWRWQQIRPSNGMAYSGPASHGSEDAASLDDMLPMSNLAESIKVRELMSTESDMLCYRY</sequence>
<name>A0A072Q6Y5_9EURO</name>
<dbReference type="SUPFAM" id="SSF48056">
    <property type="entry name" value="Di-copper centre-containing domain"/>
    <property type="match status" value="1"/>
</dbReference>
<evidence type="ECO:0000256" key="1">
    <source>
        <dbReference type="ARBA" id="ARBA00022723"/>
    </source>
</evidence>
<dbReference type="InterPro" id="IPR002227">
    <property type="entry name" value="Tyrosinase_Cu-bd"/>
</dbReference>
<dbReference type="Proteomes" id="UP000027920">
    <property type="component" value="Unassembled WGS sequence"/>
</dbReference>
<evidence type="ECO:0000259" key="4">
    <source>
        <dbReference type="PROSITE" id="PS00498"/>
    </source>
</evidence>
<dbReference type="PANTHER" id="PTHR11474">
    <property type="entry name" value="TYROSINASE FAMILY MEMBER"/>
    <property type="match status" value="1"/>
</dbReference>
<reference evidence="5 6" key="1">
    <citation type="submission" date="2013-03" db="EMBL/GenBank/DDBJ databases">
        <title>The Genome Sequence of Exophiala aquamarina CBS 119918.</title>
        <authorList>
            <consortium name="The Broad Institute Genomics Platform"/>
            <person name="Cuomo C."/>
            <person name="de Hoog S."/>
            <person name="Gorbushina A."/>
            <person name="Walker B."/>
            <person name="Young S.K."/>
            <person name="Zeng Q."/>
            <person name="Gargeya S."/>
            <person name="Fitzgerald M."/>
            <person name="Haas B."/>
            <person name="Abouelleil A."/>
            <person name="Allen A.W."/>
            <person name="Alvarado L."/>
            <person name="Arachchi H.M."/>
            <person name="Berlin A.M."/>
            <person name="Chapman S.B."/>
            <person name="Gainer-Dewar J."/>
            <person name="Goldberg J."/>
            <person name="Griggs A."/>
            <person name="Gujja S."/>
            <person name="Hansen M."/>
            <person name="Howarth C."/>
            <person name="Imamovic A."/>
            <person name="Ireland A."/>
            <person name="Larimer J."/>
            <person name="McCowan C."/>
            <person name="Murphy C."/>
            <person name="Pearson M."/>
            <person name="Poon T.W."/>
            <person name="Priest M."/>
            <person name="Roberts A."/>
            <person name="Saif S."/>
            <person name="Shea T."/>
            <person name="Sisk P."/>
            <person name="Sykes S."/>
            <person name="Wortman J."/>
            <person name="Nusbaum C."/>
            <person name="Birren B."/>
        </authorList>
    </citation>
    <scope>NUCLEOTIDE SEQUENCE [LARGE SCALE GENOMIC DNA]</scope>
    <source>
        <strain evidence="5 6">CBS 119918</strain>
    </source>
</reference>
<dbReference type="EMBL" id="AMGV01000001">
    <property type="protein sequence ID" value="KEF63700.1"/>
    <property type="molecule type" value="Genomic_DNA"/>
</dbReference>
<dbReference type="PRINTS" id="PR00092">
    <property type="entry name" value="TYROSINASE"/>
</dbReference>
<evidence type="ECO:0000313" key="5">
    <source>
        <dbReference type="EMBL" id="KEF63700.1"/>
    </source>
</evidence>
<dbReference type="GO" id="GO:0046872">
    <property type="term" value="F:metal ion binding"/>
    <property type="evidence" value="ECO:0007669"/>
    <property type="project" value="UniProtKB-KW"/>
</dbReference>
<dbReference type="RefSeq" id="XP_013266290.1">
    <property type="nucleotide sequence ID" value="XM_013410836.1"/>
</dbReference>
<dbReference type="InterPro" id="IPR050316">
    <property type="entry name" value="Tyrosinase/Hemocyanin"/>
</dbReference>